<dbReference type="EMBL" id="CABQ01000077">
    <property type="protein sequence ID" value="CBI07208.1"/>
    <property type="molecule type" value="Genomic_DNA"/>
</dbReference>
<dbReference type="Pfam" id="PF00106">
    <property type="entry name" value="adh_short"/>
    <property type="match status" value="1"/>
</dbReference>
<evidence type="ECO:0000313" key="1">
    <source>
        <dbReference type="EMBL" id="CBI07208.1"/>
    </source>
</evidence>
<gene>
    <name evidence="1" type="ORF">CARN6_0533</name>
</gene>
<reference evidence="1" key="1">
    <citation type="submission" date="2009-10" db="EMBL/GenBank/DDBJ databases">
        <title>Diversity of trophic interactions inside an arsenic-rich microbial ecosystem.</title>
        <authorList>
            <person name="Bertin P.N."/>
            <person name="Heinrich-Salmeron A."/>
            <person name="Pelletier E."/>
            <person name="Goulhen-Chollet F."/>
            <person name="Arsene-Ploetze F."/>
            <person name="Gallien S."/>
            <person name="Calteau A."/>
            <person name="Vallenet D."/>
            <person name="Casiot C."/>
            <person name="Chane-Woon-Ming B."/>
            <person name="Giloteaux L."/>
            <person name="Barakat M."/>
            <person name="Bonnefoy V."/>
            <person name="Bruneel O."/>
            <person name="Chandler M."/>
            <person name="Cleiss J."/>
            <person name="Duran R."/>
            <person name="Elbaz-Poulichet F."/>
            <person name="Fonknechten N."/>
            <person name="Lauga B."/>
            <person name="Mornico D."/>
            <person name="Ortet P."/>
            <person name="Schaeffer C."/>
            <person name="Siguier P."/>
            <person name="Alexander Thil Smith A."/>
            <person name="Van Dorsselaer A."/>
            <person name="Weissenbach J."/>
            <person name="Medigue C."/>
            <person name="Le Paslier D."/>
        </authorList>
    </citation>
    <scope>NUCLEOTIDE SEQUENCE</scope>
</reference>
<dbReference type="SUPFAM" id="SSF51735">
    <property type="entry name" value="NAD(P)-binding Rossmann-fold domains"/>
    <property type="match status" value="1"/>
</dbReference>
<dbReference type="Gene3D" id="3.10.129.10">
    <property type="entry name" value="Hotdog Thioesterase"/>
    <property type="match status" value="1"/>
</dbReference>
<dbReference type="InterPro" id="IPR036291">
    <property type="entry name" value="NAD(P)-bd_dom_sf"/>
</dbReference>
<proteinExistence type="predicted"/>
<name>E6QIZ2_9ZZZZ</name>
<organism evidence="1">
    <name type="scientific">mine drainage metagenome</name>
    <dbReference type="NCBI Taxonomy" id="410659"/>
    <lineage>
        <taxon>unclassified sequences</taxon>
        <taxon>metagenomes</taxon>
        <taxon>ecological metagenomes</taxon>
    </lineage>
</organism>
<accession>E6QIZ2</accession>
<sequence length="451" mass="48454">MHMDALLARRTQAGAPVVHGIHLLLWALDSLAAAQPELPPARSIRAQFHKFIFVEEHAEVMLTQQSARGVRLTVGVDGVFRTKINIELGEAAAPQPSWANASLESIPATPTALDLSFEQMAGRSGLLAFPSAATGEMAKTFPAAARWLGAERLAALAASTRLVGMVCPGLHSIYSEIAVETCADRLLEDALAFRVTETDERFRSVEQEIAGGGLVGTVSGFARNPPVVQATMQSLTGVVGREEFADSIALIVGGSRGLGELTAKLLAAGGGRVILSWQRGKDDAERVAQQIRDAGGNCETMHYDARQPAAEQLASLSEAPTHAYYFATPTIFRPQAEIYRKERLDEFLSVYVQGFWELARALRQLNPKVALFYPSSIFVTERPEGMTEYSMAKAAGEVLCADINTSLAPTRVIVSRLPRLATDQTATVTATETASAIDAMLPVLRAMHGNG</sequence>
<dbReference type="AlphaFoldDB" id="E6QIZ2"/>
<dbReference type="Gene3D" id="3.40.50.720">
    <property type="entry name" value="NAD(P)-binding Rossmann-like Domain"/>
    <property type="match status" value="1"/>
</dbReference>
<protein>
    <submittedName>
        <fullName evidence="1">Putative MaoC domain protein dehydratase</fullName>
    </submittedName>
</protein>
<dbReference type="InterPro" id="IPR002347">
    <property type="entry name" value="SDR_fam"/>
</dbReference>
<comment type="caution">
    <text evidence="1">The sequence shown here is derived from an EMBL/GenBank/DDBJ whole genome shotgun (WGS) entry which is preliminary data.</text>
</comment>